<comment type="caution">
    <text evidence="2">The sequence shown here is derived from an EMBL/GenBank/DDBJ whole genome shotgun (WGS) entry which is preliminary data.</text>
</comment>
<dbReference type="EMBL" id="JAKOGI010000968">
    <property type="protein sequence ID" value="KAJ8428792.1"/>
    <property type="molecule type" value="Genomic_DNA"/>
</dbReference>
<organism evidence="2 3">
    <name type="scientific">Carnegiea gigantea</name>
    <dbReference type="NCBI Taxonomy" id="171969"/>
    <lineage>
        <taxon>Eukaryota</taxon>
        <taxon>Viridiplantae</taxon>
        <taxon>Streptophyta</taxon>
        <taxon>Embryophyta</taxon>
        <taxon>Tracheophyta</taxon>
        <taxon>Spermatophyta</taxon>
        <taxon>Magnoliopsida</taxon>
        <taxon>eudicotyledons</taxon>
        <taxon>Gunneridae</taxon>
        <taxon>Pentapetalae</taxon>
        <taxon>Caryophyllales</taxon>
        <taxon>Cactineae</taxon>
        <taxon>Cactaceae</taxon>
        <taxon>Cactoideae</taxon>
        <taxon>Echinocereeae</taxon>
        <taxon>Carnegiea</taxon>
    </lineage>
</organism>
<reference evidence="2" key="1">
    <citation type="submission" date="2022-04" db="EMBL/GenBank/DDBJ databases">
        <title>Carnegiea gigantea Genome sequencing and assembly v2.</title>
        <authorList>
            <person name="Copetti D."/>
            <person name="Sanderson M.J."/>
            <person name="Burquez A."/>
            <person name="Wojciechowski M.F."/>
        </authorList>
    </citation>
    <scope>NUCLEOTIDE SEQUENCE</scope>
    <source>
        <strain evidence="2">SGP5-SGP5p</strain>
        <tissue evidence="2">Aerial part</tissue>
    </source>
</reference>
<dbReference type="AlphaFoldDB" id="A0A9Q1JPX4"/>
<dbReference type="Proteomes" id="UP001153076">
    <property type="component" value="Unassembled WGS sequence"/>
</dbReference>
<gene>
    <name evidence="2" type="ORF">Cgig2_009977</name>
</gene>
<name>A0A9Q1JPX4_9CARY</name>
<protein>
    <submittedName>
        <fullName evidence="2">Uncharacterized protein</fullName>
    </submittedName>
</protein>
<sequence>MSYAHTFHRPRPRERLSDFELPEMVQATFYAMLLNEAAELGVVHGFMAEGLKAALGRLRWSSFEAWMSRVNHEQREAQLRQQAVAVEVRGPSDGQEESSGSNGPPPPLVTRNSLSFILNSLLYQPLSFLRQPLMVAFDNQMDSKLWEPRGKVGVAGFSLEGCTSLDISPLCL</sequence>
<keyword evidence="3" id="KW-1185">Reference proteome</keyword>
<evidence type="ECO:0000256" key="1">
    <source>
        <dbReference type="SAM" id="MobiDB-lite"/>
    </source>
</evidence>
<proteinExistence type="predicted"/>
<accession>A0A9Q1JPX4</accession>
<evidence type="ECO:0000313" key="2">
    <source>
        <dbReference type="EMBL" id="KAJ8428792.1"/>
    </source>
</evidence>
<evidence type="ECO:0000313" key="3">
    <source>
        <dbReference type="Proteomes" id="UP001153076"/>
    </source>
</evidence>
<feature type="region of interest" description="Disordered" evidence="1">
    <location>
        <begin position="88"/>
        <end position="107"/>
    </location>
</feature>